<feature type="transmembrane region" description="Helical" evidence="1">
    <location>
        <begin position="148"/>
        <end position="166"/>
    </location>
</feature>
<feature type="transmembrane region" description="Helical" evidence="1">
    <location>
        <begin position="92"/>
        <end position="115"/>
    </location>
</feature>
<dbReference type="KEGG" id="fcy:FRACYDRAFT_264742"/>
<name>A0A1E7EQE1_9STRA</name>
<evidence type="ECO:0000313" key="2">
    <source>
        <dbReference type="EMBL" id="OEU08129.1"/>
    </source>
</evidence>
<accession>A0A1E7EQE1</accession>
<sequence>MGILNDITTTKLDSYAINIYCIVSALFFSACGYAQLNDPLPYSVFWFLAYIVGGTVPNLYWITRSNCTNNGNSNGGSNGGSSTSTYNSKQRYVLQLLLFYGFTSIMILCILYKMITVAPKLFADDVTQHHYGIVWAFMEHEEGRDSCGLLLLILHVLYMNTVLSRTTDPTQSSRRNSETSTTTYKRFISIVCSPTIVSIFLLMVLGISIYTWIVHHPEMVAKYGVPHCQGTMFGREDNNEL</sequence>
<proteinExistence type="predicted"/>
<evidence type="ECO:0000313" key="3">
    <source>
        <dbReference type="Proteomes" id="UP000095751"/>
    </source>
</evidence>
<dbReference type="EMBL" id="KV784382">
    <property type="protein sequence ID" value="OEU08129.1"/>
    <property type="molecule type" value="Genomic_DNA"/>
</dbReference>
<dbReference type="InParanoid" id="A0A1E7EQE1"/>
<keyword evidence="1" id="KW-0812">Transmembrane</keyword>
<protein>
    <submittedName>
        <fullName evidence="2">Uncharacterized protein</fullName>
    </submittedName>
</protein>
<feature type="transmembrane region" description="Helical" evidence="1">
    <location>
        <begin position="42"/>
        <end position="62"/>
    </location>
</feature>
<keyword evidence="1" id="KW-1133">Transmembrane helix</keyword>
<feature type="transmembrane region" description="Helical" evidence="1">
    <location>
        <begin position="12"/>
        <end position="36"/>
    </location>
</feature>
<keyword evidence="1" id="KW-0472">Membrane</keyword>
<dbReference type="Proteomes" id="UP000095751">
    <property type="component" value="Unassembled WGS sequence"/>
</dbReference>
<dbReference type="Pfam" id="PF15071">
    <property type="entry name" value="TMEM220"/>
    <property type="match status" value="1"/>
</dbReference>
<organism evidence="2 3">
    <name type="scientific">Fragilariopsis cylindrus CCMP1102</name>
    <dbReference type="NCBI Taxonomy" id="635003"/>
    <lineage>
        <taxon>Eukaryota</taxon>
        <taxon>Sar</taxon>
        <taxon>Stramenopiles</taxon>
        <taxon>Ochrophyta</taxon>
        <taxon>Bacillariophyta</taxon>
        <taxon>Bacillariophyceae</taxon>
        <taxon>Bacillariophycidae</taxon>
        <taxon>Bacillariales</taxon>
        <taxon>Bacillariaceae</taxon>
        <taxon>Fragilariopsis</taxon>
    </lineage>
</organism>
<dbReference type="OrthoDB" id="44082at2759"/>
<evidence type="ECO:0000256" key="1">
    <source>
        <dbReference type="SAM" id="Phobius"/>
    </source>
</evidence>
<feature type="transmembrane region" description="Helical" evidence="1">
    <location>
        <begin position="187"/>
        <end position="213"/>
    </location>
</feature>
<keyword evidence="3" id="KW-1185">Reference proteome</keyword>
<dbReference type="InterPro" id="IPR029377">
    <property type="entry name" value="TMEM220"/>
</dbReference>
<reference evidence="2 3" key="1">
    <citation type="submission" date="2016-09" db="EMBL/GenBank/DDBJ databases">
        <title>Extensive genetic diversity and differential bi-allelic expression allows diatom success in the polar Southern Ocean.</title>
        <authorList>
            <consortium name="DOE Joint Genome Institute"/>
            <person name="Mock T."/>
            <person name="Otillar R.P."/>
            <person name="Strauss J."/>
            <person name="Dupont C."/>
            <person name="Frickenhaus S."/>
            <person name="Maumus F."/>
            <person name="Mcmullan M."/>
            <person name="Sanges R."/>
            <person name="Schmutz J."/>
            <person name="Toseland A."/>
            <person name="Valas R."/>
            <person name="Veluchamy A."/>
            <person name="Ward B.J."/>
            <person name="Allen A."/>
            <person name="Barry K."/>
            <person name="Falciatore A."/>
            <person name="Ferrante M."/>
            <person name="Fortunato A.E."/>
            <person name="Gloeckner G."/>
            <person name="Gruber A."/>
            <person name="Hipkin R."/>
            <person name="Janech M."/>
            <person name="Kroth P."/>
            <person name="Leese F."/>
            <person name="Lindquist E."/>
            <person name="Lyon B.R."/>
            <person name="Martin J."/>
            <person name="Mayer C."/>
            <person name="Parker M."/>
            <person name="Quesneville H."/>
            <person name="Raymond J."/>
            <person name="Uhlig C."/>
            <person name="Valentin K.U."/>
            <person name="Worden A.Z."/>
            <person name="Armbrust E.V."/>
            <person name="Bowler C."/>
            <person name="Green B."/>
            <person name="Moulton V."/>
            <person name="Van Oosterhout C."/>
            <person name="Grigoriev I."/>
        </authorList>
    </citation>
    <scope>NUCLEOTIDE SEQUENCE [LARGE SCALE GENOMIC DNA]</scope>
    <source>
        <strain evidence="2 3">CCMP1102</strain>
    </source>
</reference>
<dbReference type="AlphaFoldDB" id="A0A1E7EQE1"/>
<gene>
    <name evidence="2" type="ORF">FRACYDRAFT_264742</name>
</gene>